<comment type="function">
    <text evidence="13">DNA-dependent ATPase involved in processing of recombination intermediates, plays a role in repairing DNA breaks. Stimulates the branch migration of RecA-mediated strand transfer reactions, allowing the 3' invading strand to extend heteroduplex DNA faster. Binds ssDNA in the presence of ADP but not other nucleotides, has ATPase activity that is stimulated by ssDNA and various branched DNA structures, but inhibited by SSB. Does not have RecA's homology-searching function.</text>
</comment>
<dbReference type="InterPro" id="IPR027417">
    <property type="entry name" value="P-loop_NTPase"/>
</dbReference>
<dbReference type="PANTHER" id="PTHR32472">
    <property type="entry name" value="DNA REPAIR PROTEIN RADA"/>
    <property type="match status" value="1"/>
</dbReference>
<dbReference type="AlphaFoldDB" id="A0A2G0CG04"/>
<keyword evidence="6 13" id="KW-0862">Zinc</keyword>
<dbReference type="Pfam" id="PF13481">
    <property type="entry name" value="AAA_25"/>
    <property type="match status" value="1"/>
</dbReference>
<accession>A0A2G0CG04</accession>
<dbReference type="InterPro" id="IPR004504">
    <property type="entry name" value="DNA_repair_RadA"/>
</dbReference>
<organism evidence="15 16">
    <name type="scientific">Neolewinella marina</name>
    <dbReference type="NCBI Taxonomy" id="438751"/>
    <lineage>
        <taxon>Bacteria</taxon>
        <taxon>Pseudomonadati</taxon>
        <taxon>Bacteroidota</taxon>
        <taxon>Saprospiria</taxon>
        <taxon>Saprospirales</taxon>
        <taxon>Lewinellaceae</taxon>
        <taxon>Neolewinella</taxon>
    </lineage>
</organism>
<dbReference type="GO" id="GO:0140664">
    <property type="term" value="F:ATP-dependent DNA damage sensor activity"/>
    <property type="evidence" value="ECO:0007669"/>
    <property type="project" value="InterPro"/>
</dbReference>
<dbReference type="GO" id="GO:0016787">
    <property type="term" value="F:hydrolase activity"/>
    <property type="evidence" value="ECO:0007669"/>
    <property type="project" value="UniProtKB-KW"/>
</dbReference>
<protein>
    <recommendedName>
        <fullName evidence="11 12">DNA repair protein RadA</fullName>
    </recommendedName>
</protein>
<dbReference type="InterPro" id="IPR003593">
    <property type="entry name" value="AAA+_ATPase"/>
</dbReference>
<gene>
    <name evidence="11" type="primary">radA</name>
    <name evidence="15" type="ORF">CGL56_10315</name>
</gene>
<name>A0A2G0CG04_9BACT</name>
<evidence type="ECO:0000256" key="6">
    <source>
        <dbReference type="ARBA" id="ARBA00022833"/>
    </source>
</evidence>
<keyword evidence="16" id="KW-1185">Reference proteome</keyword>
<evidence type="ECO:0000256" key="9">
    <source>
        <dbReference type="ARBA" id="ARBA00023125"/>
    </source>
</evidence>
<keyword evidence="2 11" id="KW-0547">Nucleotide-binding</keyword>
<dbReference type="SUPFAM" id="SSF54211">
    <property type="entry name" value="Ribosomal protein S5 domain 2-like"/>
    <property type="match status" value="1"/>
</dbReference>
<dbReference type="PANTHER" id="PTHR32472:SF10">
    <property type="entry name" value="DNA REPAIR PROTEIN RADA-LIKE PROTEIN"/>
    <property type="match status" value="1"/>
</dbReference>
<dbReference type="GO" id="GO:0008270">
    <property type="term" value="F:zinc ion binding"/>
    <property type="evidence" value="ECO:0007669"/>
    <property type="project" value="UniProtKB-KW"/>
</dbReference>
<keyword evidence="8 11" id="KW-0346">Stress response</keyword>
<evidence type="ECO:0000256" key="10">
    <source>
        <dbReference type="ARBA" id="ARBA00023204"/>
    </source>
</evidence>
<dbReference type="Pfam" id="PF18073">
    <property type="entry name" value="Zn_ribbon_LapB"/>
    <property type="match status" value="1"/>
</dbReference>
<dbReference type="NCBIfam" id="TIGR00416">
    <property type="entry name" value="sms"/>
    <property type="match status" value="1"/>
</dbReference>
<feature type="binding site" evidence="11">
    <location>
        <begin position="112"/>
        <end position="119"/>
    </location>
    <ligand>
        <name>ATP</name>
        <dbReference type="ChEBI" id="CHEBI:30616"/>
    </ligand>
</feature>
<keyword evidence="3 11" id="KW-0227">DNA damage</keyword>
<keyword evidence="5" id="KW-0378">Hydrolase</keyword>
<dbReference type="RefSeq" id="WP_099106457.1">
    <property type="nucleotide sequence ID" value="NZ_JAATJF010000001.1"/>
</dbReference>
<evidence type="ECO:0000256" key="11">
    <source>
        <dbReference type="HAMAP-Rule" id="MF_01498"/>
    </source>
</evidence>
<dbReference type="InterPro" id="IPR020568">
    <property type="entry name" value="Ribosomal_Su5_D2-typ_SF"/>
</dbReference>
<comment type="caution">
    <text evidence="15">The sequence shown here is derived from an EMBL/GenBank/DDBJ whole genome shotgun (WGS) entry which is preliminary data.</text>
</comment>
<dbReference type="GO" id="GO:0005524">
    <property type="term" value="F:ATP binding"/>
    <property type="evidence" value="ECO:0007669"/>
    <property type="project" value="UniProtKB-UniRule"/>
</dbReference>
<evidence type="ECO:0000313" key="16">
    <source>
        <dbReference type="Proteomes" id="UP000226437"/>
    </source>
</evidence>
<dbReference type="GO" id="GO:0000725">
    <property type="term" value="P:recombinational repair"/>
    <property type="evidence" value="ECO:0007669"/>
    <property type="project" value="UniProtKB-UniRule"/>
</dbReference>
<dbReference type="SMART" id="SM00382">
    <property type="entry name" value="AAA"/>
    <property type="match status" value="1"/>
</dbReference>
<dbReference type="Pfam" id="PF13541">
    <property type="entry name" value="ChlI"/>
    <property type="match status" value="1"/>
</dbReference>
<feature type="domain" description="RecA family profile 1" evidence="14">
    <location>
        <begin position="83"/>
        <end position="229"/>
    </location>
</feature>
<comment type="similarity">
    <text evidence="11 13">Belongs to the RecA family. RadA subfamily.</text>
</comment>
<dbReference type="Gene3D" id="3.40.50.300">
    <property type="entry name" value="P-loop containing nucleotide triphosphate hydrolases"/>
    <property type="match status" value="1"/>
</dbReference>
<keyword evidence="4 13" id="KW-0863">Zinc-finger</keyword>
<evidence type="ECO:0000256" key="8">
    <source>
        <dbReference type="ARBA" id="ARBA00023016"/>
    </source>
</evidence>
<evidence type="ECO:0000256" key="13">
    <source>
        <dbReference type="RuleBase" id="RU003555"/>
    </source>
</evidence>
<evidence type="ECO:0000313" key="15">
    <source>
        <dbReference type="EMBL" id="PHK98847.1"/>
    </source>
</evidence>
<dbReference type="GO" id="GO:0003684">
    <property type="term" value="F:damaged DNA binding"/>
    <property type="evidence" value="ECO:0007669"/>
    <property type="project" value="InterPro"/>
</dbReference>
<comment type="function">
    <text evidence="11">Plays a role in repairing double-strand DNA breaks, probably involving stabilizing or processing branched DNA or blocked replication forks.</text>
</comment>
<dbReference type="PRINTS" id="PR01874">
    <property type="entry name" value="DNAREPAIRADA"/>
</dbReference>
<dbReference type="Gene3D" id="3.30.230.10">
    <property type="match status" value="1"/>
</dbReference>
<keyword evidence="9 11" id="KW-0238">DNA-binding</keyword>
<proteinExistence type="inferred from homology"/>
<evidence type="ECO:0000256" key="3">
    <source>
        <dbReference type="ARBA" id="ARBA00022763"/>
    </source>
</evidence>
<dbReference type="HAMAP" id="MF_01498">
    <property type="entry name" value="RadA_bact"/>
    <property type="match status" value="1"/>
</dbReference>
<keyword evidence="1 11" id="KW-0479">Metal-binding</keyword>
<dbReference type="InterPro" id="IPR041166">
    <property type="entry name" value="Rubredoxin_2"/>
</dbReference>
<dbReference type="PROSITE" id="PS50162">
    <property type="entry name" value="RECA_2"/>
    <property type="match status" value="1"/>
</dbReference>
<evidence type="ECO:0000256" key="5">
    <source>
        <dbReference type="ARBA" id="ARBA00022801"/>
    </source>
</evidence>
<dbReference type="EMBL" id="PDLO01000003">
    <property type="protein sequence ID" value="PHK98847.1"/>
    <property type="molecule type" value="Genomic_DNA"/>
</dbReference>
<comment type="domain">
    <text evidence="11">The middle region has homology to RecA with ATPase motifs including the RadA KNRFG motif, while the C-terminus is homologous to Lon protease.</text>
</comment>
<evidence type="ECO:0000259" key="14">
    <source>
        <dbReference type="PROSITE" id="PS50162"/>
    </source>
</evidence>
<feature type="region of interest" description="Lon-protease-like" evidence="11">
    <location>
        <begin position="365"/>
        <end position="469"/>
    </location>
</feature>
<keyword evidence="10 11" id="KW-0234">DNA repair</keyword>
<reference evidence="15 16" key="1">
    <citation type="submission" date="2017-10" db="EMBL/GenBank/DDBJ databases">
        <title>The draft genome sequence of Lewinella marina KCTC 32374.</title>
        <authorList>
            <person name="Wang K."/>
        </authorList>
    </citation>
    <scope>NUCLEOTIDE SEQUENCE [LARGE SCALE GENOMIC DNA]</scope>
    <source>
        <strain evidence="15 16">MKG-38</strain>
    </source>
</reference>
<dbReference type="InterPro" id="IPR020588">
    <property type="entry name" value="RecA_ATP-bd"/>
</dbReference>
<dbReference type="InterPro" id="IPR014721">
    <property type="entry name" value="Ribsml_uS5_D2-typ_fold_subgr"/>
</dbReference>
<dbReference type="Proteomes" id="UP000226437">
    <property type="component" value="Unassembled WGS sequence"/>
</dbReference>
<dbReference type="SUPFAM" id="SSF52540">
    <property type="entry name" value="P-loop containing nucleoside triphosphate hydrolases"/>
    <property type="match status" value="1"/>
</dbReference>
<dbReference type="FunFam" id="3.40.50.300:FF:000050">
    <property type="entry name" value="DNA repair protein RadA"/>
    <property type="match status" value="1"/>
</dbReference>
<dbReference type="GO" id="GO:0005829">
    <property type="term" value="C:cytosol"/>
    <property type="evidence" value="ECO:0007669"/>
    <property type="project" value="TreeGrafter"/>
</dbReference>
<evidence type="ECO:0000256" key="12">
    <source>
        <dbReference type="NCBIfam" id="TIGR00416"/>
    </source>
</evidence>
<feature type="short sequence motif" description="RadA KNRFG motif" evidence="11">
    <location>
        <begin position="266"/>
        <end position="270"/>
    </location>
</feature>
<sequence>MAKVKVAFFCTNCGAESPKWMGQCTSCKSWNTLVEEKVVQTKNDRITQQPDWRSVGNGAAAAAAGPIGKGPRPVRLDEVTAGEVQRLIAPDRELNRVLGGGIVPGSIVLFGGQPGIGKSTLLLQLALRLGKRVLYVSGEESEEQIKMRADRLGGSMDNCYLLTETNTDKLLKHAANLKPDLVIADSIQTLASPHVESMAGTVSQVRECAAELQRFAKESGIPVFLIGHITKEGSIAGPKLLEHIVDAVLQFEGDRNYTYRILRTLKNRFGSTDELGIYQMETEGLREVSNPSELLLSERDENLSGSAVCATLEGMRPMLIEVQALVSAAVYGTPQRSATGFDLRRLSMLLAVLEKRAGLSLGNQDVFLNIAGGLRVDDPAIDLSIIAALLSSAQDVMVSPDLCFAGEVGLSGEIRAVTRIEQRIQEADRLGFRGIYVSKYNVKGIDPDRYSIRIHTVATVRELYEELFA</sequence>
<evidence type="ECO:0000256" key="1">
    <source>
        <dbReference type="ARBA" id="ARBA00022723"/>
    </source>
</evidence>
<keyword evidence="7 11" id="KW-0067">ATP-binding</keyword>
<evidence type="ECO:0000256" key="2">
    <source>
        <dbReference type="ARBA" id="ARBA00022741"/>
    </source>
</evidence>
<evidence type="ECO:0000256" key="4">
    <source>
        <dbReference type="ARBA" id="ARBA00022771"/>
    </source>
</evidence>
<evidence type="ECO:0000256" key="7">
    <source>
        <dbReference type="ARBA" id="ARBA00022840"/>
    </source>
</evidence>
<dbReference type="CDD" id="cd01121">
    <property type="entry name" value="RadA_SMS_N"/>
    <property type="match status" value="1"/>
</dbReference>
<dbReference type="OrthoDB" id="9803906at2"/>